<evidence type="ECO:0000256" key="2">
    <source>
        <dbReference type="SAM" id="SignalP"/>
    </source>
</evidence>
<accession>A0A9D4HDF2</accession>
<dbReference type="EMBL" id="JAIWYP010000014">
    <property type="protein sequence ID" value="KAH3713668.1"/>
    <property type="molecule type" value="Genomic_DNA"/>
</dbReference>
<dbReference type="SUPFAM" id="SSF57362">
    <property type="entry name" value="BPTI-like"/>
    <property type="match status" value="2"/>
</dbReference>
<feature type="signal peptide" evidence="2">
    <location>
        <begin position="1"/>
        <end position="20"/>
    </location>
</feature>
<dbReference type="PRINTS" id="PR00759">
    <property type="entry name" value="BASICPTASE"/>
</dbReference>
<dbReference type="AlphaFoldDB" id="A0A9D4HDF2"/>
<dbReference type="PANTHER" id="PTHR10083:SF374">
    <property type="entry name" value="BPTI_KUNITZ INHIBITOR DOMAIN-CONTAINING PROTEIN"/>
    <property type="match status" value="1"/>
</dbReference>
<name>A0A9D4HDF2_DREPO</name>
<dbReference type="InterPro" id="IPR050098">
    <property type="entry name" value="TFPI/VKTCI-like"/>
</dbReference>
<evidence type="ECO:0000313" key="4">
    <source>
        <dbReference type="EMBL" id="KAH3713668.1"/>
    </source>
</evidence>
<protein>
    <recommendedName>
        <fullName evidence="3">BPTI/Kunitz inhibitor domain-containing protein</fullName>
    </recommendedName>
</protein>
<reference evidence="4" key="2">
    <citation type="submission" date="2020-11" db="EMBL/GenBank/DDBJ databases">
        <authorList>
            <person name="McCartney M.A."/>
            <person name="Auch B."/>
            <person name="Kono T."/>
            <person name="Mallez S."/>
            <person name="Becker A."/>
            <person name="Gohl D.M."/>
            <person name="Silverstein K.A.T."/>
            <person name="Koren S."/>
            <person name="Bechman K.B."/>
            <person name="Herman A."/>
            <person name="Abrahante J.E."/>
            <person name="Garbe J."/>
        </authorList>
    </citation>
    <scope>NUCLEOTIDE SEQUENCE</scope>
    <source>
        <strain evidence="4">Duluth1</strain>
        <tissue evidence="4">Whole animal</tissue>
    </source>
</reference>
<dbReference type="Pfam" id="PF00014">
    <property type="entry name" value="Kunitz_BPTI"/>
    <property type="match status" value="2"/>
</dbReference>
<organism evidence="4 5">
    <name type="scientific">Dreissena polymorpha</name>
    <name type="common">Zebra mussel</name>
    <name type="synonym">Mytilus polymorpha</name>
    <dbReference type="NCBI Taxonomy" id="45954"/>
    <lineage>
        <taxon>Eukaryota</taxon>
        <taxon>Metazoa</taxon>
        <taxon>Spiralia</taxon>
        <taxon>Lophotrochozoa</taxon>
        <taxon>Mollusca</taxon>
        <taxon>Bivalvia</taxon>
        <taxon>Autobranchia</taxon>
        <taxon>Heteroconchia</taxon>
        <taxon>Euheterodonta</taxon>
        <taxon>Imparidentia</taxon>
        <taxon>Neoheterodontei</taxon>
        <taxon>Myida</taxon>
        <taxon>Dreissenoidea</taxon>
        <taxon>Dreissenidae</taxon>
        <taxon>Dreissena</taxon>
    </lineage>
</organism>
<proteinExistence type="predicted"/>
<dbReference type="FunFam" id="4.10.410.10:FF:000020">
    <property type="entry name" value="Collagen, type VI, alpha 3"/>
    <property type="match status" value="1"/>
</dbReference>
<dbReference type="GO" id="GO:0005615">
    <property type="term" value="C:extracellular space"/>
    <property type="evidence" value="ECO:0007669"/>
    <property type="project" value="TreeGrafter"/>
</dbReference>
<evidence type="ECO:0000259" key="3">
    <source>
        <dbReference type="PROSITE" id="PS50279"/>
    </source>
</evidence>
<dbReference type="InterPro" id="IPR036880">
    <property type="entry name" value="Kunitz_BPTI_sf"/>
</dbReference>
<feature type="chain" id="PRO_5039027881" description="BPTI/Kunitz inhibitor domain-containing protein" evidence="2">
    <location>
        <begin position="21"/>
        <end position="131"/>
    </location>
</feature>
<dbReference type="PANTHER" id="PTHR10083">
    <property type="entry name" value="KUNITZ-TYPE PROTEASE INHIBITOR-RELATED"/>
    <property type="match status" value="1"/>
</dbReference>
<reference evidence="4" key="1">
    <citation type="journal article" date="2019" name="bioRxiv">
        <title>The Genome of the Zebra Mussel, Dreissena polymorpha: A Resource for Invasive Species Research.</title>
        <authorList>
            <person name="McCartney M.A."/>
            <person name="Auch B."/>
            <person name="Kono T."/>
            <person name="Mallez S."/>
            <person name="Zhang Y."/>
            <person name="Obille A."/>
            <person name="Becker A."/>
            <person name="Abrahante J.E."/>
            <person name="Garbe J."/>
            <person name="Badalamenti J.P."/>
            <person name="Herman A."/>
            <person name="Mangelson H."/>
            <person name="Liachko I."/>
            <person name="Sullivan S."/>
            <person name="Sone E.D."/>
            <person name="Koren S."/>
            <person name="Silverstein K.A.T."/>
            <person name="Beckman K.B."/>
            <person name="Gohl D.M."/>
        </authorList>
    </citation>
    <scope>NUCLEOTIDE SEQUENCE</scope>
    <source>
        <strain evidence="4">Duluth1</strain>
        <tissue evidence="4">Whole animal</tissue>
    </source>
</reference>
<keyword evidence="2" id="KW-0732">Signal</keyword>
<dbReference type="PROSITE" id="PS00280">
    <property type="entry name" value="BPTI_KUNITZ_1"/>
    <property type="match status" value="2"/>
</dbReference>
<feature type="domain" description="BPTI/Kunitz inhibitor" evidence="3">
    <location>
        <begin position="76"/>
        <end position="124"/>
    </location>
</feature>
<dbReference type="GO" id="GO:0004867">
    <property type="term" value="F:serine-type endopeptidase inhibitor activity"/>
    <property type="evidence" value="ECO:0007669"/>
    <property type="project" value="InterPro"/>
</dbReference>
<dbReference type="Gene3D" id="4.10.410.10">
    <property type="entry name" value="Pancreatic trypsin inhibitor Kunitz domain"/>
    <property type="match status" value="2"/>
</dbReference>
<keyword evidence="1" id="KW-1015">Disulfide bond</keyword>
<gene>
    <name evidence="4" type="ORF">DPMN_073465</name>
</gene>
<dbReference type="OrthoDB" id="4473401at2759"/>
<keyword evidence="5" id="KW-1185">Reference proteome</keyword>
<evidence type="ECO:0000256" key="1">
    <source>
        <dbReference type="ARBA" id="ARBA00023157"/>
    </source>
</evidence>
<dbReference type="InterPro" id="IPR020901">
    <property type="entry name" value="Prtase_inh_Kunz-CS"/>
</dbReference>
<feature type="domain" description="BPTI/Kunitz inhibitor" evidence="3">
    <location>
        <begin position="25"/>
        <end position="73"/>
    </location>
</feature>
<dbReference type="SMART" id="SM00131">
    <property type="entry name" value="KU"/>
    <property type="match status" value="2"/>
</dbReference>
<evidence type="ECO:0000313" key="5">
    <source>
        <dbReference type="Proteomes" id="UP000828390"/>
    </source>
</evidence>
<dbReference type="CDD" id="cd00109">
    <property type="entry name" value="Kunitz-type"/>
    <property type="match status" value="2"/>
</dbReference>
<dbReference type="InterPro" id="IPR002223">
    <property type="entry name" value="Kunitz_BPTI"/>
</dbReference>
<sequence length="131" mass="14815">MSLTVSVFLLCVCIASNVMANVKVCSLKPDSGNCFAAFRNWYHVKGVCKEFIYGGCGGNRNNFQTREECERKCVVCNLPSETGPCRMRLERWFYDNGVCKKFVYGGCAGNDNMFETLNACQRACTIERRYP</sequence>
<comment type="caution">
    <text evidence="4">The sequence shown here is derived from an EMBL/GenBank/DDBJ whole genome shotgun (WGS) entry which is preliminary data.</text>
</comment>
<dbReference type="Proteomes" id="UP000828390">
    <property type="component" value="Unassembled WGS sequence"/>
</dbReference>
<dbReference type="PROSITE" id="PS50279">
    <property type="entry name" value="BPTI_KUNITZ_2"/>
    <property type="match status" value="2"/>
</dbReference>